<sequence length="198" mass="21592">MSQFSFELERFANTVTSMNQRHVSCWRGDVGGLGPVELVVPALEVVPVTERADYEGAMVTGENIPMSSFKALRYGGRPRVAEGKLSVAGQHASFTRKSLRLSRGGRALKIWAVGREYRYREDGNRRHHVLERPESRILMARSSASDPKTISGTAHGSADSVDISLAILLEGVYTRNLSFGGALISAPGRFLDGVSKLS</sequence>
<dbReference type="Proteomes" id="UP000565089">
    <property type="component" value="Unassembled WGS sequence"/>
</dbReference>
<name>A0A7W7DMM6_9ACTN</name>
<accession>A0A7W7DMM6</accession>
<dbReference type="RefSeq" id="WP_184909258.1">
    <property type="nucleotide sequence ID" value="NZ_JACHMS010000001.1"/>
</dbReference>
<organism evidence="1 2">
    <name type="scientific">Streptomyces luteogriseus</name>
    <dbReference type="NCBI Taxonomy" id="68233"/>
    <lineage>
        <taxon>Bacteria</taxon>
        <taxon>Bacillati</taxon>
        <taxon>Actinomycetota</taxon>
        <taxon>Actinomycetes</taxon>
        <taxon>Kitasatosporales</taxon>
        <taxon>Streptomycetaceae</taxon>
        <taxon>Streptomyces</taxon>
    </lineage>
</organism>
<protein>
    <submittedName>
        <fullName evidence="1">Uncharacterized protein</fullName>
    </submittedName>
</protein>
<gene>
    <name evidence="1" type="ORF">BJ965_003247</name>
</gene>
<dbReference type="GeneID" id="95795224"/>
<comment type="caution">
    <text evidence="1">The sequence shown here is derived from an EMBL/GenBank/DDBJ whole genome shotgun (WGS) entry which is preliminary data.</text>
</comment>
<evidence type="ECO:0000313" key="2">
    <source>
        <dbReference type="Proteomes" id="UP000565089"/>
    </source>
</evidence>
<keyword evidence="2" id="KW-1185">Reference proteome</keyword>
<proteinExistence type="predicted"/>
<reference evidence="1 2" key="1">
    <citation type="submission" date="2020-08" db="EMBL/GenBank/DDBJ databases">
        <title>Sequencing the genomes of 1000 actinobacteria strains.</title>
        <authorList>
            <person name="Klenk H.-P."/>
        </authorList>
    </citation>
    <scope>NUCLEOTIDE SEQUENCE [LARGE SCALE GENOMIC DNA]</scope>
    <source>
        <strain evidence="1 2">DSM 40483</strain>
    </source>
</reference>
<dbReference type="AlphaFoldDB" id="A0A7W7DMM6"/>
<evidence type="ECO:0000313" key="1">
    <source>
        <dbReference type="EMBL" id="MBB4713365.1"/>
    </source>
</evidence>
<dbReference type="EMBL" id="JACHMS010000001">
    <property type="protein sequence ID" value="MBB4713365.1"/>
    <property type="molecule type" value="Genomic_DNA"/>
</dbReference>